<dbReference type="Proteomes" id="UP000054097">
    <property type="component" value="Unassembled WGS sequence"/>
</dbReference>
<evidence type="ECO:0000313" key="6">
    <source>
        <dbReference type="Proteomes" id="UP000054097"/>
    </source>
</evidence>
<accession>A0A0C2XCT1</accession>
<dbReference type="Pfam" id="PF20147">
    <property type="entry name" value="Crinkler"/>
    <property type="match status" value="1"/>
</dbReference>
<proteinExistence type="predicted"/>
<sequence length="528" mass="59690">MTPFPVGVEASITVGELKREIIKENHNDLGHIDPYKLTLYKVNIADDENLVKNMVQKVSANIPPLNVTMALSELELYPSIPPPGTIHISVQLPPNSTARRNLTVDALYKRLNRYHFVLVRGTSASGKSTLAQLLYNHIRTKEPTTDPILTGYLFKEECGWLANLKHQCDYNPNGPNVVIIDGAQTSYEDLSFWEDFLKPIGPQSLGRVILFTSYGILPNRVTTQGIPIIVPYHQQGFPSPQPNSPIWSTGSIYPGGRFTQDFLDYVFHVTAGHVGAVYDWLGAVMEHESYHALKPHNGEYSLEIFQTQFPISEFWSALDKRSTFRGALPTRGHLSSPELSRLFRAVLSNNYGFVEYYLGNQAIGSTLIKEHSLSDFAINVIRLFSHLQLSSPRRVSASNTHRPPEARFQDEFYRCCLDYSNGSLISFPGSGYENGRVDLYIPQKEWGLRLLRDGDTLENSSSRFAGPGAYAKMTFNDYIILDFRQTQPQESYPELTKLYHVIFESDYKNVHIRLGSSLEKIAEFELVN</sequence>
<feature type="domain" description="Crinkler effector protein N-terminal" evidence="4">
    <location>
        <begin position="3"/>
        <end position="91"/>
    </location>
</feature>
<evidence type="ECO:0000256" key="3">
    <source>
        <dbReference type="ARBA" id="ARBA00022525"/>
    </source>
</evidence>
<evidence type="ECO:0000256" key="1">
    <source>
        <dbReference type="ARBA" id="ARBA00004340"/>
    </source>
</evidence>
<gene>
    <name evidence="5" type="ORF">M408DRAFT_24950</name>
</gene>
<reference evidence="6" key="2">
    <citation type="submission" date="2015-01" db="EMBL/GenBank/DDBJ databases">
        <title>Evolutionary Origins and Diversification of the Mycorrhizal Mutualists.</title>
        <authorList>
            <consortium name="DOE Joint Genome Institute"/>
            <consortium name="Mycorrhizal Genomics Consortium"/>
            <person name="Kohler A."/>
            <person name="Kuo A."/>
            <person name="Nagy L.G."/>
            <person name="Floudas D."/>
            <person name="Copeland A."/>
            <person name="Barry K.W."/>
            <person name="Cichocki N."/>
            <person name="Veneault-Fourrey C."/>
            <person name="LaButti K."/>
            <person name="Lindquist E.A."/>
            <person name="Lipzen A."/>
            <person name="Lundell T."/>
            <person name="Morin E."/>
            <person name="Murat C."/>
            <person name="Riley R."/>
            <person name="Ohm R."/>
            <person name="Sun H."/>
            <person name="Tunlid A."/>
            <person name="Henrissat B."/>
            <person name="Grigoriev I.V."/>
            <person name="Hibbett D.S."/>
            <person name="Martin F."/>
        </authorList>
    </citation>
    <scope>NUCLEOTIDE SEQUENCE [LARGE SCALE GENOMIC DNA]</scope>
    <source>
        <strain evidence="6">MAFF 305830</strain>
    </source>
</reference>
<dbReference type="SUPFAM" id="SSF52540">
    <property type="entry name" value="P-loop containing nucleoside triphosphate hydrolases"/>
    <property type="match status" value="1"/>
</dbReference>
<dbReference type="HOGENOM" id="CLU_018876_1_1_1"/>
<evidence type="ECO:0000313" key="5">
    <source>
        <dbReference type="EMBL" id="KIM26927.1"/>
    </source>
</evidence>
<dbReference type="InterPro" id="IPR027417">
    <property type="entry name" value="P-loop_NTPase"/>
</dbReference>
<dbReference type="EMBL" id="KN824302">
    <property type="protein sequence ID" value="KIM26927.1"/>
    <property type="molecule type" value="Genomic_DNA"/>
</dbReference>
<evidence type="ECO:0000256" key="2">
    <source>
        <dbReference type="ARBA" id="ARBA00004613"/>
    </source>
</evidence>
<keyword evidence="6" id="KW-1185">Reference proteome</keyword>
<dbReference type="GO" id="GO:0043657">
    <property type="term" value="C:host cell"/>
    <property type="evidence" value="ECO:0007669"/>
    <property type="project" value="UniProtKB-SubCell"/>
</dbReference>
<reference evidence="5 6" key="1">
    <citation type="submission" date="2014-04" db="EMBL/GenBank/DDBJ databases">
        <authorList>
            <consortium name="DOE Joint Genome Institute"/>
            <person name="Kuo A."/>
            <person name="Zuccaro A."/>
            <person name="Kohler A."/>
            <person name="Nagy L.G."/>
            <person name="Floudas D."/>
            <person name="Copeland A."/>
            <person name="Barry K.W."/>
            <person name="Cichocki N."/>
            <person name="Veneault-Fourrey C."/>
            <person name="LaButti K."/>
            <person name="Lindquist E.A."/>
            <person name="Lipzen A."/>
            <person name="Lundell T."/>
            <person name="Morin E."/>
            <person name="Murat C."/>
            <person name="Sun H."/>
            <person name="Tunlid A."/>
            <person name="Henrissat B."/>
            <person name="Grigoriev I.V."/>
            <person name="Hibbett D.S."/>
            <person name="Martin F."/>
            <person name="Nordberg H.P."/>
            <person name="Cantor M.N."/>
            <person name="Hua S.X."/>
        </authorList>
    </citation>
    <scope>NUCLEOTIDE SEQUENCE [LARGE SCALE GENOMIC DNA]</scope>
    <source>
        <strain evidence="5 6">MAFF 305830</strain>
    </source>
</reference>
<name>A0A0C2XCT1_SERVB</name>
<comment type="subcellular location">
    <subcellularLocation>
        <location evidence="1">Host cell</location>
    </subcellularLocation>
    <subcellularLocation>
        <location evidence="2">Secreted</location>
    </subcellularLocation>
</comment>
<dbReference type="GO" id="GO:0005576">
    <property type="term" value="C:extracellular region"/>
    <property type="evidence" value="ECO:0007669"/>
    <property type="project" value="UniProtKB-SubCell"/>
</dbReference>
<dbReference type="OrthoDB" id="5424500at2759"/>
<organism evidence="5 6">
    <name type="scientific">Serendipita vermifera MAFF 305830</name>
    <dbReference type="NCBI Taxonomy" id="933852"/>
    <lineage>
        <taxon>Eukaryota</taxon>
        <taxon>Fungi</taxon>
        <taxon>Dikarya</taxon>
        <taxon>Basidiomycota</taxon>
        <taxon>Agaricomycotina</taxon>
        <taxon>Agaricomycetes</taxon>
        <taxon>Sebacinales</taxon>
        <taxon>Serendipitaceae</taxon>
        <taxon>Serendipita</taxon>
    </lineage>
</organism>
<keyword evidence="3" id="KW-0964">Secreted</keyword>
<dbReference type="AlphaFoldDB" id="A0A0C2XCT1"/>
<protein>
    <recommendedName>
        <fullName evidence="4">Crinkler effector protein N-terminal domain-containing protein</fullName>
    </recommendedName>
</protein>
<evidence type="ECO:0000259" key="4">
    <source>
        <dbReference type="Pfam" id="PF20147"/>
    </source>
</evidence>
<dbReference type="InterPro" id="IPR045379">
    <property type="entry name" value="Crinkler_N"/>
</dbReference>
<dbReference type="STRING" id="933852.A0A0C2XCT1"/>